<dbReference type="AlphaFoldDB" id="A0A0F9FJL0"/>
<dbReference type="EMBL" id="LAZR01021074">
    <property type="protein sequence ID" value="KKL86579.1"/>
    <property type="molecule type" value="Genomic_DNA"/>
</dbReference>
<organism evidence="1">
    <name type="scientific">marine sediment metagenome</name>
    <dbReference type="NCBI Taxonomy" id="412755"/>
    <lineage>
        <taxon>unclassified sequences</taxon>
        <taxon>metagenomes</taxon>
        <taxon>ecological metagenomes</taxon>
    </lineage>
</organism>
<accession>A0A0F9FJL0</accession>
<protein>
    <submittedName>
        <fullName evidence="1">Uncharacterized protein</fullName>
    </submittedName>
</protein>
<evidence type="ECO:0000313" key="1">
    <source>
        <dbReference type="EMBL" id="KKL86579.1"/>
    </source>
</evidence>
<gene>
    <name evidence="1" type="ORF">LCGC14_1943320</name>
</gene>
<name>A0A0F9FJL0_9ZZZZ</name>
<comment type="caution">
    <text evidence="1">The sequence shown here is derived from an EMBL/GenBank/DDBJ whole genome shotgun (WGS) entry which is preliminary data.</text>
</comment>
<sequence length="80" mass="9560">MTLFEILEMLKTAPAGQMDEHWLKRCHEFTGTEEELMQLFKDIYNTNNFETSKFVRSMIDPQYTRGYMTKNQEETKNELG</sequence>
<proteinExistence type="predicted"/>
<reference evidence="1" key="1">
    <citation type="journal article" date="2015" name="Nature">
        <title>Complex archaea that bridge the gap between prokaryotes and eukaryotes.</title>
        <authorList>
            <person name="Spang A."/>
            <person name="Saw J.H."/>
            <person name="Jorgensen S.L."/>
            <person name="Zaremba-Niedzwiedzka K."/>
            <person name="Martijn J."/>
            <person name="Lind A.E."/>
            <person name="van Eijk R."/>
            <person name="Schleper C."/>
            <person name="Guy L."/>
            <person name="Ettema T.J."/>
        </authorList>
    </citation>
    <scope>NUCLEOTIDE SEQUENCE</scope>
</reference>